<reference evidence="5" key="1">
    <citation type="journal article" date="2015" name="Genome Announc.">
        <title>Genome sequence of the AIDS-associated pathogen Penicillium marneffei (ATCC18224) and its near taxonomic relative Talaromyces stipitatus (ATCC10500).</title>
        <authorList>
            <person name="Nierman W.C."/>
            <person name="Fedorova-Abrams N.D."/>
            <person name="Andrianopoulos A."/>
        </authorList>
    </citation>
    <scope>NUCLEOTIDE SEQUENCE [LARGE SCALE GENOMIC DNA]</scope>
    <source>
        <strain evidence="5">ATCC 10500 / CBS 375.48 / QM 6759 / NRRL 1006</strain>
    </source>
</reference>
<dbReference type="EMBL" id="EQ962652">
    <property type="protein sequence ID" value="EED23921.1"/>
    <property type="molecule type" value="Genomic_DNA"/>
</dbReference>
<dbReference type="Proteomes" id="UP000001745">
    <property type="component" value="Unassembled WGS sequence"/>
</dbReference>
<accession>B8LUR4</accession>
<dbReference type="PANTHER" id="PTHR10900:SF77">
    <property type="entry name" value="FI19380P1"/>
    <property type="match status" value="1"/>
</dbReference>
<dbReference type="GeneID" id="8110237"/>
<dbReference type="VEuPathDB" id="FungiDB:TSTA_073110"/>
<keyword evidence="5" id="KW-1185">Reference proteome</keyword>
<feature type="chain" id="PRO_5002877080" description="FAS1 domain-containing protein" evidence="2">
    <location>
        <begin position="21"/>
        <end position="343"/>
    </location>
</feature>
<dbReference type="PROSITE" id="PS50213">
    <property type="entry name" value="FAS1"/>
    <property type="match status" value="2"/>
</dbReference>
<keyword evidence="2" id="KW-0732">Signal</keyword>
<evidence type="ECO:0000259" key="3">
    <source>
        <dbReference type="PROSITE" id="PS50213"/>
    </source>
</evidence>
<evidence type="ECO:0000313" key="4">
    <source>
        <dbReference type="EMBL" id="EED23921.1"/>
    </source>
</evidence>
<dbReference type="SMART" id="SM00554">
    <property type="entry name" value="FAS1"/>
    <property type="match status" value="2"/>
</dbReference>
<feature type="signal peptide" evidence="2">
    <location>
        <begin position="1"/>
        <end position="20"/>
    </location>
</feature>
<feature type="region of interest" description="Disordered" evidence="1">
    <location>
        <begin position="100"/>
        <end position="141"/>
    </location>
</feature>
<dbReference type="GO" id="GO:0000329">
    <property type="term" value="C:fungal-type vacuole membrane"/>
    <property type="evidence" value="ECO:0007669"/>
    <property type="project" value="TreeGrafter"/>
</dbReference>
<dbReference type="AlphaFoldDB" id="B8LUR4"/>
<feature type="compositionally biased region" description="Low complexity" evidence="1">
    <location>
        <begin position="121"/>
        <end position="131"/>
    </location>
</feature>
<evidence type="ECO:0000313" key="5">
    <source>
        <dbReference type="Proteomes" id="UP000001745"/>
    </source>
</evidence>
<gene>
    <name evidence="4" type="ORF">TSTA_073110</name>
</gene>
<dbReference type="SUPFAM" id="SSF82153">
    <property type="entry name" value="FAS1 domain"/>
    <property type="match status" value="2"/>
</dbReference>
<dbReference type="PANTHER" id="PTHR10900">
    <property type="entry name" value="PERIOSTIN-RELATED"/>
    <property type="match status" value="1"/>
</dbReference>
<dbReference type="STRING" id="441959.B8LUR4"/>
<dbReference type="InterPro" id="IPR000782">
    <property type="entry name" value="FAS1_domain"/>
</dbReference>
<feature type="domain" description="FAS1" evidence="3">
    <location>
        <begin position="19"/>
        <end position="176"/>
    </location>
</feature>
<protein>
    <recommendedName>
        <fullName evidence="3">FAS1 domain-containing protein</fullName>
    </recommendedName>
</protein>
<dbReference type="InParanoid" id="B8LUR4"/>
<dbReference type="PhylomeDB" id="B8LUR4"/>
<dbReference type="Gene3D" id="2.30.180.10">
    <property type="entry name" value="FAS1 domain"/>
    <property type="match status" value="2"/>
</dbReference>
<evidence type="ECO:0000256" key="1">
    <source>
        <dbReference type="SAM" id="MobiDB-lite"/>
    </source>
</evidence>
<dbReference type="OMA" id="YATNNTQ"/>
<organism evidence="4 5">
    <name type="scientific">Talaromyces stipitatus (strain ATCC 10500 / CBS 375.48 / QM 6759 / NRRL 1006)</name>
    <name type="common">Penicillium stipitatum</name>
    <dbReference type="NCBI Taxonomy" id="441959"/>
    <lineage>
        <taxon>Eukaryota</taxon>
        <taxon>Fungi</taxon>
        <taxon>Dikarya</taxon>
        <taxon>Ascomycota</taxon>
        <taxon>Pezizomycotina</taxon>
        <taxon>Eurotiomycetes</taxon>
        <taxon>Eurotiomycetidae</taxon>
        <taxon>Eurotiales</taxon>
        <taxon>Trichocomaceae</taxon>
        <taxon>Talaromyces</taxon>
        <taxon>Talaromyces sect. Talaromyces</taxon>
    </lineage>
</organism>
<sequence length="343" mass="36798">MASFAFILCTLAILWQRVLAVAVFEALQSSNAGLFAQWVEQDQGLASLYSSSKVKTVFAPVDDAFRAYNQTGHLSQLRRVLVRQAGLPSEAGLQHVSGNLNHLNEQSPDSNRTQPVVGLPSSSNGASGVSSRQKRQSNNSTTQTLRFYSGLGNSVSVIHANIPYDGGLIHTLDGFFTLPQSWDDTFAYTNTTSFSSGLNRTGLASIISNPKGATIFSTPNEVYDRSIQQNITTASLTSTLSNHVIPNFLGYTPNLANGTILTTQSGNNLTVKIIDGEWFINNAKIIGSDQICSYGVAHIVDSIIETSTSPSVPAYTGMAATHKKVEKAGVIASIAYAFLAWLL</sequence>
<dbReference type="Pfam" id="PF02469">
    <property type="entry name" value="Fasciclin"/>
    <property type="match status" value="2"/>
</dbReference>
<feature type="domain" description="FAS1" evidence="3">
    <location>
        <begin position="178"/>
        <end position="304"/>
    </location>
</feature>
<dbReference type="InterPro" id="IPR050904">
    <property type="entry name" value="Adhesion/Biosynth-related"/>
</dbReference>
<dbReference type="eggNOG" id="KOG1437">
    <property type="taxonomic scope" value="Eukaryota"/>
</dbReference>
<name>B8LUR4_TALSN</name>
<dbReference type="OrthoDB" id="286301at2759"/>
<evidence type="ECO:0000256" key="2">
    <source>
        <dbReference type="SAM" id="SignalP"/>
    </source>
</evidence>
<proteinExistence type="predicted"/>
<feature type="compositionally biased region" description="Polar residues" evidence="1">
    <location>
        <begin position="100"/>
        <end position="114"/>
    </location>
</feature>
<dbReference type="HOGENOM" id="CLU_067857_0_0_1"/>
<dbReference type="RefSeq" id="XP_002341308.1">
    <property type="nucleotide sequence ID" value="XM_002341267.1"/>
</dbReference>
<dbReference type="InterPro" id="IPR036378">
    <property type="entry name" value="FAS1_dom_sf"/>
</dbReference>
<dbReference type="GO" id="GO:0016236">
    <property type="term" value="P:macroautophagy"/>
    <property type="evidence" value="ECO:0007669"/>
    <property type="project" value="TreeGrafter"/>
</dbReference>